<dbReference type="CDD" id="cd19963">
    <property type="entry name" value="PBP1_BMP-like"/>
    <property type="match status" value="1"/>
</dbReference>
<dbReference type="PANTHER" id="PTHR43208">
    <property type="entry name" value="ABC TRANSPORTER SUBSTRATE-BINDING PROTEIN"/>
    <property type="match status" value="1"/>
</dbReference>
<gene>
    <name evidence="3" type="ORF">METZ01_LOCUS160645</name>
</gene>
<protein>
    <recommendedName>
        <fullName evidence="2">ABC transporter substrate-binding protein PnrA-like domain-containing protein</fullName>
    </recommendedName>
</protein>
<dbReference type="InterPro" id="IPR006311">
    <property type="entry name" value="TAT_signal"/>
</dbReference>
<dbReference type="PROSITE" id="PS51318">
    <property type="entry name" value="TAT"/>
    <property type="match status" value="1"/>
</dbReference>
<keyword evidence="1" id="KW-0732">Signal</keyword>
<dbReference type="InterPro" id="IPR052910">
    <property type="entry name" value="ABC-Purine-Binding"/>
</dbReference>
<evidence type="ECO:0000259" key="2">
    <source>
        <dbReference type="Pfam" id="PF02608"/>
    </source>
</evidence>
<dbReference type="PANTHER" id="PTHR43208:SF1">
    <property type="entry name" value="ABC TRANSPORTER SUBSTRATE-BINDING PROTEIN"/>
    <property type="match status" value="1"/>
</dbReference>
<proteinExistence type="predicted"/>
<dbReference type="EMBL" id="UINC01027844">
    <property type="protein sequence ID" value="SVB07791.1"/>
    <property type="molecule type" value="Genomic_DNA"/>
</dbReference>
<dbReference type="GO" id="GO:0005886">
    <property type="term" value="C:plasma membrane"/>
    <property type="evidence" value="ECO:0007669"/>
    <property type="project" value="InterPro"/>
</dbReference>
<reference evidence="3" key="1">
    <citation type="submission" date="2018-05" db="EMBL/GenBank/DDBJ databases">
        <authorList>
            <person name="Lanie J.A."/>
            <person name="Ng W.-L."/>
            <person name="Kazmierczak K.M."/>
            <person name="Andrzejewski T.M."/>
            <person name="Davidsen T.M."/>
            <person name="Wayne K.J."/>
            <person name="Tettelin H."/>
            <person name="Glass J.I."/>
            <person name="Rusch D."/>
            <person name="Podicherti R."/>
            <person name="Tsui H.-C.T."/>
            <person name="Winkler M.E."/>
        </authorList>
    </citation>
    <scope>NUCLEOTIDE SEQUENCE</scope>
</reference>
<name>A0A382B2P9_9ZZZZ</name>
<dbReference type="Gene3D" id="3.40.50.2300">
    <property type="match status" value="2"/>
</dbReference>
<organism evidence="3">
    <name type="scientific">marine metagenome</name>
    <dbReference type="NCBI Taxonomy" id="408172"/>
    <lineage>
        <taxon>unclassified sequences</taxon>
        <taxon>metagenomes</taxon>
        <taxon>ecological metagenomes</taxon>
    </lineage>
</organism>
<accession>A0A382B2P9</accession>
<feature type="domain" description="ABC transporter substrate-binding protein PnrA-like" evidence="2">
    <location>
        <begin position="77"/>
        <end position="360"/>
    </location>
</feature>
<evidence type="ECO:0000313" key="3">
    <source>
        <dbReference type="EMBL" id="SVB07791.1"/>
    </source>
</evidence>
<dbReference type="Pfam" id="PF02608">
    <property type="entry name" value="Bmp"/>
    <property type="match status" value="1"/>
</dbReference>
<evidence type="ECO:0000256" key="1">
    <source>
        <dbReference type="ARBA" id="ARBA00022729"/>
    </source>
</evidence>
<dbReference type="InterPro" id="IPR003760">
    <property type="entry name" value="PnrA-like"/>
</dbReference>
<dbReference type="AlphaFoldDB" id="A0A382B2P9"/>
<sequence>MQVKHPEPGALNLCCFPAAVNTVSYLISTITRETFTMSSSFRSNMSRRELLKYSGAFGVLAATGGISRFAGADDVLKVGIAYVSPMADIGWTKQHSLGGEAIREALGDRVEVSELDNLWDPQATEKVFTDFARSGAKLIFGTSFSHSTPIQKVAPRFPNVAFEHCSGLKHFPNLGTFEAKYYEGTYLAGIASGVMTKSKKIGFIGGYPIPDIVGPGNALLLGAQSVDPGITCSVIFLNSWYDPAKEKEATAALIAQGCDVICSMTDTATGVQVAEENGAWSVGYASDMSPFGPKGQLTSFMLNWNSVYVGAAKSVVAGTWKSEVRWQGLKEGVIEMAPYNTAIPKSDIEQINKVADGIVSGAVHPYAGEIRDQDGKIRVASGAVMPDGEIRGFNWFVEGMIGSMG</sequence>